<dbReference type="AlphaFoldDB" id="H6L0J6"/>
<feature type="transmembrane region" description="Helical" evidence="2">
    <location>
        <begin position="12"/>
        <end position="29"/>
    </location>
</feature>
<keyword evidence="4" id="KW-1185">Reference proteome</keyword>
<keyword evidence="2" id="KW-0472">Membrane</keyword>
<evidence type="ECO:0000313" key="4">
    <source>
        <dbReference type="Proteomes" id="UP000007519"/>
    </source>
</evidence>
<dbReference type="OrthoDB" id="676730at2"/>
<dbReference type="KEGG" id="sgn:SGRA_0687"/>
<dbReference type="EMBL" id="CP002831">
    <property type="protein sequence ID" value="AFC23426.1"/>
    <property type="molecule type" value="Genomic_DNA"/>
</dbReference>
<dbReference type="HOGENOM" id="CLU_1538987_0_0_10"/>
<name>H6L0J6_SAPGL</name>
<gene>
    <name evidence="3" type="ordered locus">SGRA_0687</name>
</gene>
<accession>H6L0J6</accession>
<dbReference type="Proteomes" id="UP000007519">
    <property type="component" value="Chromosome"/>
</dbReference>
<keyword evidence="2" id="KW-1133">Transmembrane helix</keyword>
<evidence type="ECO:0000313" key="3">
    <source>
        <dbReference type="EMBL" id="AFC23426.1"/>
    </source>
</evidence>
<organism evidence="3 4">
    <name type="scientific">Saprospira grandis (strain Lewin)</name>
    <dbReference type="NCBI Taxonomy" id="984262"/>
    <lineage>
        <taxon>Bacteria</taxon>
        <taxon>Pseudomonadati</taxon>
        <taxon>Bacteroidota</taxon>
        <taxon>Saprospiria</taxon>
        <taxon>Saprospirales</taxon>
        <taxon>Saprospiraceae</taxon>
        <taxon>Saprospira</taxon>
    </lineage>
</organism>
<dbReference type="RefSeq" id="WP_014373669.1">
    <property type="nucleotide sequence ID" value="NC_016940.1"/>
</dbReference>
<keyword evidence="2" id="KW-0812">Transmembrane</keyword>
<protein>
    <recommendedName>
        <fullName evidence="5">Type II secretion system protein GspC N-terminal domain-containing protein</fullName>
    </recommendedName>
</protein>
<proteinExistence type="predicted"/>
<sequence length="174" mass="20443">MSILEQSYSKYILGALLLLVWGLVFYRIYQAFAPEEELSMPSIQFAHWNKEQAVNKEGYQLALDYEDPFLKEQAYHFSSPRPRQQMDQKPSFAQKEPKRSKKTEKKVILPKMPQVRYQGYAISQSDSIAIIKIDNQFFPNLKVGEVVQGIRLMAIFPDSIWLDWRAERHTILKK</sequence>
<reference evidence="3 4" key="1">
    <citation type="journal article" date="2012" name="Stand. Genomic Sci.">
        <title>Complete genome sequencing and analysis of Saprospira grandis str. Lewin, a predatory marine bacterium.</title>
        <authorList>
            <person name="Saw J.H."/>
            <person name="Yuryev A."/>
            <person name="Kanbe M."/>
            <person name="Hou S."/>
            <person name="Young A.G."/>
            <person name="Aizawa S."/>
            <person name="Alam M."/>
        </authorList>
    </citation>
    <scope>NUCLEOTIDE SEQUENCE [LARGE SCALE GENOMIC DNA]</scope>
    <source>
        <strain evidence="3 4">Lewin</strain>
    </source>
</reference>
<evidence type="ECO:0008006" key="5">
    <source>
        <dbReference type="Google" id="ProtNLM"/>
    </source>
</evidence>
<feature type="region of interest" description="Disordered" evidence="1">
    <location>
        <begin position="77"/>
        <end position="105"/>
    </location>
</feature>
<evidence type="ECO:0000256" key="1">
    <source>
        <dbReference type="SAM" id="MobiDB-lite"/>
    </source>
</evidence>
<evidence type="ECO:0000256" key="2">
    <source>
        <dbReference type="SAM" id="Phobius"/>
    </source>
</evidence>
<dbReference type="STRING" id="984262.SGRA_0687"/>